<feature type="transmembrane region" description="Helical" evidence="1">
    <location>
        <begin position="393"/>
        <end position="412"/>
    </location>
</feature>
<dbReference type="PROSITE" id="PS00018">
    <property type="entry name" value="EF_HAND_1"/>
    <property type="match status" value="1"/>
</dbReference>
<dbReference type="PROSITE" id="PS50222">
    <property type="entry name" value="EF_HAND_2"/>
    <property type="match status" value="1"/>
</dbReference>
<evidence type="ECO:0000313" key="4">
    <source>
        <dbReference type="Proteomes" id="UP001165060"/>
    </source>
</evidence>
<sequence>MSAKISTTDLENASGETRSQQLFRIFDKDADKRVSSDDLLRTLASVFRMPSSRQDYQQAAEILGNGSPDKFQALLDHGKLLDTTTLQLCLELDSEQQDPNLSNDEKREQITQWQIFVRIFALNLFLPLTFWAKERFYAVGGVRFFAEIKVKTYSGLMAVMLVIHLLVWASVAANAVANPDPVEGGPTVGLGLMGVAAFSFLSAIVEMSSYAGKHRSIDQELLFMGRCLAFETIEVTDDRGVRETFTMKSLWKVVTPNFARETALAYINGSPTVYGDETEESKGRFAQRRLSVGVTETATQSKNTNAIVLAGSHSEDGGRTRKVRISLKIPASIMAWMSMQDFQRAIARDYIERFIDSFIRGMVIFFAAVLLYSMCALFSVIEGGAEDPTAATCILLTLILGGCILRIVSAAIKCSNESSARTLKTYKFIHSELELESMRTRENASMLEAVRLMEIMIGRCEAIDFQASLFGVKMNMAVAQKFAAAAFGGMVTVAFKLIQQK</sequence>
<proteinExistence type="predicted"/>
<keyword evidence="1" id="KW-1133">Transmembrane helix</keyword>
<feature type="transmembrane region" description="Helical" evidence="1">
    <location>
        <begin position="113"/>
        <end position="132"/>
    </location>
</feature>
<reference evidence="3 4" key="1">
    <citation type="journal article" date="2023" name="Commun. Biol.">
        <title>Genome analysis of Parmales, the sister group of diatoms, reveals the evolutionary specialization of diatoms from phago-mixotrophs to photoautotrophs.</title>
        <authorList>
            <person name="Ban H."/>
            <person name="Sato S."/>
            <person name="Yoshikawa S."/>
            <person name="Yamada K."/>
            <person name="Nakamura Y."/>
            <person name="Ichinomiya M."/>
            <person name="Sato N."/>
            <person name="Blanc-Mathieu R."/>
            <person name="Endo H."/>
            <person name="Kuwata A."/>
            <person name="Ogata H."/>
        </authorList>
    </citation>
    <scope>NUCLEOTIDE SEQUENCE [LARGE SCALE GENOMIC DNA]</scope>
</reference>
<comment type="caution">
    <text evidence="3">The sequence shown here is derived from an EMBL/GenBank/DDBJ whole genome shotgun (WGS) entry which is preliminary data.</text>
</comment>
<evidence type="ECO:0000259" key="2">
    <source>
        <dbReference type="PROSITE" id="PS50222"/>
    </source>
</evidence>
<accession>A0ABQ6MNS2</accession>
<name>A0ABQ6MNS2_9STRA</name>
<keyword evidence="1" id="KW-0472">Membrane</keyword>
<feature type="domain" description="EF-hand" evidence="2">
    <location>
        <begin position="14"/>
        <end position="49"/>
    </location>
</feature>
<feature type="transmembrane region" description="Helical" evidence="1">
    <location>
        <begin position="153"/>
        <end position="176"/>
    </location>
</feature>
<dbReference type="EMBL" id="BRYB01003019">
    <property type="protein sequence ID" value="GMI29148.1"/>
    <property type="molecule type" value="Genomic_DNA"/>
</dbReference>
<dbReference type="Proteomes" id="UP001165060">
    <property type="component" value="Unassembled WGS sequence"/>
</dbReference>
<feature type="transmembrane region" description="Helical" evidence="1">
    <location>
        <begin position="358"/>
        <end position="381"/>
    </location>
</feature>
<dbReference type="InterPro" id="IPR018247">
    <property type="entry name" value="EF_Hand_1_Ca_BS"/>
</dbReference>
<protein>
    <recommendedName>
        <fullName evidence="2">EF-hand domain-containing protein</fullName>
    </recommendedName>
</protein>
<evidence type="ECO:0000256" key="1">
    <source>
        <dbReference type="SAM" id="Phobius"/>
    </source>
</evidence>
<keyword evidence="1" id="KW-0812">Transmembrane</keyword>
<feature type="transmembrane region" description="Helical" evidence="1">
    <location>
        <begin position="188"/>
        <end position="205"/>
    </location>
</feature>
<keyword evidence="4" id="KW-1185">Reference proteome</keyword>
<evidence type="ECO:0000313" key="3">
    <source>
        <dbReference type="EMBL" id="GMI29148.1"/>
    </source>
</evidence>
<organism evidence="3 4">
    <name type="scientific">Tetraparma gracilis</name>
    <dbReference type="NCBI Taxonomy" id="2962635"/>
    <lineage>
        <taxon>Eukaryota</taxon>
        <taxon>Sar</taxon>
        <taxon>Stramenopiles</taxon>
        <taxon>Ochrophyta</taxon>
        <taxon>Bolidophyceae</taxon>
        <taxon>Parmales</taxon>
        <taxon>Triparmaceae</taxon>
        <taxon>Tetraparma</taxon>
    </lineage>
</organism>
<gene>
    <name evidence="3" type="ORF">TeGR_g1676</name>
</gene>
<dbReference type="InterPro" id="IPR002048">
    <property type="entry name" value="EF_hand_dom"/>
</dbReference>